<dbReference type="InterPro" id="IPR011009">
    <property type="entry name" value="Kinase-like_dom_sf"/>
</dbReference>
<dbReference type="AlphaFoldDB" id="A0A1U7I080"/>
<keyword evidence="5" id="KW-0808">Transferase</keyword>
<dbReference type="PROSITE" id="PS50011">
    <property type="entry name" value="PROTEIN_KINASE_DOM"/>
    <property type="match status" value="1"/>
</dbReference>
<dbReference type="Proteomes" id="UP000185984">
    <property type="component" value="Unassembled WGS sequence"/>
</dbReference>
<evidence type="ECO:0000313" key="5">
    <source>
        <dbReference type="EMBL" id="OKH29299.1"/>
    </source>
</evidence>
<dbReference type="PANTHER" id="PTHR24363:SF7">
    <property type="entry name" value="SERINE_THREONINE-PROTEIN KINASE-LIKE PROTEIN E"/>
    <property type="match status" value="1"/>
</dbReference>
<keyword evidence="5" id="KW-0418">Kinase</keyword>
<keyword evidence="2" id="KW-0067">ATP-binding</keyword>
<organism evidence="5 6">
    <name type="scientific">Chroogloeocystis siderophila 5.2 s.c.1</name>
    <dbReference type="NCBI Taxonomy" id="247279"/>
    <lineage>
        <taxon>Bacteria</taxon>
        <taxon>Bacillati</taxon>
        <taxon>Cyanobacteriota</taxon>
        <taxon>Cyanophyceae</taxon>
        <taxon>Oscillatoriophycideae</taxon>
        <taxon>Chroococcales</taxon>
        <taxon>Chroococcaceae</taxon>
        <taxon>Chroogloeocystis</taxon>
    </lineage>
</organism>
<feature type="transmembrane region" description="Helical" evidence="3">
    <location>
        <begin position="307"/>
        <end position="326"/>
    </location>
</feature>
<dbReference type="GO" id="GO:0004674">
    <property type="term" value="F:protein serine/threonine kinase activity"/>
    <property type="evidence" value="ECO:0007669"/>
    <property type="project" value="UniProtKB-KW"/>
</dbReference>
<dbReference type="GO" id="GO:0005524">
    <property type="term" value="F:ATP binding"/>
    <property type="evidence" value="ECO:0007669"/>
    <property type="project" value="UniProtKB-KW"/>
</dbReference>
<dbReference type="RefSeq" id="WP_073547776.1">
    <property type="nucleotide sequence ID" value="NZ_CAWMVK010000001.1"/>
</dbReference>
<keyword evidence="3" id="KW-0812">Transmembrane</keyword>
<evidence type="ECO:0000256" key="3">
    <source>
        <dbReference type="SAM" id="Phobius"/>
    </source>
</evidence>
<dbReference type="Pfam" id="PF00069">
    <property type="entry name" value="Pkinase"/>
    <property type="match status" value="1"/>
</dbReference>
<keyword evidence="6" id="KW-1185">Reference proteome</keyword>
<keyword evidence="3" id="KW-1133">Transmembrane helix</keyword>
<evidence type="ECO:0000256" key="1">
    <source>
        <dbReference type="ARBA" id="ARBA00022741"/>
    </source>
</evidence>
<keyword evidence="5" id="KW-0723">Serine/threonine-protein kinase</keyword>
<proteinExistence type="predicted"/>
<dbReference type="PANTHER" id="PTHR24363">
    <property type="entry name" value="SERINE/THREONINE PROTEIN KINASE"/>
    <property type="match status" value="1"/>
</dbReference>
<dbReference type="EMBL" id="MRCC01000001">
    <property type="protein sequence ID" value="OKH29299.1"/>
    <property type="molecule type" value="Genomic_DNA"/>
</dbReference>
<dbReference type="CDD" id="cd14014">
    <property type="entry name" value="STKc_PknB_like"/>
    <property type="match status" value="1"/>
</dbReference>
<keyword evidence="1" id="KW-0547">Nucleotide-binding</keyword>
<gene>
    <name evidence="5" type="ORF">NIES1031_01580</name>
</gene>
<evidence type="ECO:0000259" key="4">
    <source>
        <dbReference type="PROSITE" id="PS50011"/>
    </source>
</evidence>
<dbReference type="SUPFAM" id="SSF56112">
    <property type="entry name" value="Protein kinase-like (PK-like)"/>
    <property type="match status" value="1"/>
</dbReference>
<dbReference type="OrthoDB" id="5518868at2"/>
<feature type="domain" description="Protein kinase" evidence="4">
    <location>
        <begin position="10"/>
        <end position="275"/>
    </location>
</feature>
<protein>
    <submittedName>
        <fullName evidence="5">Serine/threonine protein kinase</fullName>
    </submittedName>
</protein>
<dbReference type="InterPro" id="IPR000719">
    <property type="entry name" value="Prot_kinase_dom"/>
</dbReference>
<evidence type="ECO:0000313" key="6">
    <source>
        <dbReference type="Proteomes" id="UP000185984"/>
    </source>
</evidence>
<name>A0A1U7I080_9CHRO</name>
<dbReference type="InterPro" id="IPR008271">
    <property type="entry name" value="Ser/Thr_kinase_AS"/>
</dbReference>
<dbReference type="SMART" id="SM00220">
    <property type="entry name" value="S_TKc"/>
    <property type="match status" value="1"/>
</dbReference>
<keyword evidence="3" id="KW-0472">Membrane</keyword>
<comment type="caution">
    <text evidence="5">The sequence shown here is derived from an EMBL/GenBank/DDBJ whole genome shotgun (WGS) entry which is preliminary data.</text>
</comment>
<dbReference type="PROSITE" id="PS00108">
    <property type="entry name" value="PROTEIN_KINASE_ST"/>
    <property type="match status" value="1"/>
</dbReference>
<feature type="transmembrane region" description="Helical" evidence="3">
    <location>
        <begin position="338"/>
        <end position="367"/>
    </location>
</feature>
<reference evidence="5 6" key="1">
    <citation type="submission" date="2016-11" db="EMBL/GenBank/DDBJ databases">
        <title>Draft Genome Sequences of Nine Cyanobacterial Strains from Diverse Habitats.</title>
        <authorList>
            <person name="Zhu T."/>
            <person name="Hou S."/>
            <person name="Lu X."/>
            <person name="Hess W.R."/>
        </authorList>
    </citation>
    <scope>NUCLEOTIDE SEQUENCE [LARGE SCALE GENOMIC DNA]</scope>
    <source>
        <strain evidence="5 6">5.2 s.c.1</strain>
    </source>
</reference>
<sequence>MIERILQNRYKIQKQLGEHLDQKTLLAVDQQTRELVVIKLLIFNSNLKWETLKLFEREAKVLKELSHPAIPRYVDYFDIETTLGKGFALVQSYIDAPSLIEHTKRGRRFSETELKQIAKAVLEILIYLHNCYPPIIHRDIKPSNVLLANRSGNHVSQVYLVDFGSVQAAANEGGTKTIVGTYGYMPPEQFGDRAVPASDLYSLGATLIYLATGQHPTDLPQKNLRICFEKYASLSPSFIDWLQWMTEPTLEQRLESAHHALQALQCETLRKTQFLAAVKPPDSKVVLSKKHDILEIYIPPKGFSLELLTIIFFAILWISFLVNWYAMALSSWSSGGWFAAFFALGHLAVGIWLIIKILFAFFGQIWLRIDQEKIALKYQLFGLTYHHPRPALRQRVIKLERTQTSYRTDSDGGRVEVKPQINIWAGTRKFKIGGGGLLSEIELDWLAVELSDWLGLPISAR</sequence>
<dbReference type="Gene3D" id="3.30.200.20">
    <property type="entry name" value="Phosphorylase Kinase, domain 1"/>
    <property type="match status" value="1"/>
</dbReference>
<dbReference type="STRING" id="247279.NIES1031_01580"/>
<evidence type="ECO:0000256" key="2">
    <source>
        <dbReference type="ARBA" id="ARBA00022840"/>
    </source>
</evidence>
<dbReference type="Gene3D" id="1.10.510.10">
    <property type="entry name" value="Transferase(Phosphotransferase) domain 1"/>
    <property type="match status" value="1"/>
</dbReference>
<accession>A0A1U7I080</accession>